<dbReference type="InterPro" id="IPR000631">
    <property type="entry name" value="CARKD"/>
</dbReference>
<dbReference type="GO" id="GO:0052855">
    <property type="term" value="F:ADP-dependent NAD(P)H-hydrate dehydratase activity"/>
    <property type="evidence" value="ECO:0007669"/>
    <property type="project" value="UniProtKB-UniRule"/>
</dbReference>
<evidence type="ECO:0000256" key="7">
    <source>
        <dbReference type="ARBA" id="ARBA00022840"/>
    </source>
</evidence>
<evidence type="ECO:0000256" key="12">
    <source>
        <dbReference type="ARBA" id="ARBA00023239"/>
    </source>
</evidence>
<dbReference type="Pfam" id="PF01256">
    <property type="entry name" value="Carb_kinase"/>
    <property type="match status" value="1"/>
</dbReference>
<dbReference type="GO" id="GO:0005524">
    <property type="term" value="F:ATP binding"/>
    <property type="evidence" value="ECO:0007669"/>
    <property type="project" value="UniProtKB-UniRule"/>
</dbReference>
<keyword evidence="6 17" id="KW-0547">Nucleotide-binding</keyword>
<keyword evidence="7 17" id="KW-0067">ATP-binding</keyword>
<dbReference type="EMBL" id="PHUF01000002">
    <property type="protein sequence ID" value="PKB24910.1"/>
    <property type="molecule type" value="Genomic_DNA"/>
</dbReference>
<dbReference type="SUPFAM" id="SSF53613">
    <property type="entry name" value="Ribokinase-like"/>
    <property type="match status" value="1"/>
</dbReference>
<comment type="catalytic activity">
    <reaction evidence="2 18 19">
        <text>(6R)-NADPHX = (6S)-NADPHX</text>
        <dbReference type="Rhea" id="RHEA:32227"/>
        <dbReference type="ChEBI" id="CHEBI:64076"/>
        <dbReference type="ChEBI" id="CHEBI:64077"/>
        <dbReference type="EC" id="5.1.99.6"/>
    </reaction>
</comment>
<dbReference type="GO" id="GO:0110051">
    <property type="term" value="P:metabolite repair"/>
    <property type="evidence" value="ECO:0007669"/>
    <property type="project" value="TreeGrafter"/>
</dbReference>
<evidence type="ECO:0000256" key="17">
    <source>
        <dbReference type="HAMAP-Rule" id="MF_01965"/>
    </source>
</evidence>
<feature type="binding site" evidence="17">
    <location>
        <begin position="381"/>
        <end position="385"/>
    </location>
    <ligand>
        <name>AMP</name>
        <dbReference type="ChEBI" id="CHEBI:456215"/>
    </ligand>
</feature>
<evidence type="ECO:0000256" key="13">
    <source>
        <dbReference type="ARBA" id="ARBA00023268"/>
    </source>
</evidence>
<keyword evidence="22" id="KW-0808">Transferase</keyword>
<dbReference type="InterPro" id="IPR004443">
    <property type="entry name" value="YjeF_N_dom"/>
</dbReference>
<comment type="similarity">
    <text evidence="3 19">In the N-terminal section; belongs to the NnrE/AIBP family.</text>
</comment>
<evidence type="ECO:0000256" key="10">
    <source>
        <dbReference type="ARBA" id="ARBA00023027"/>
    </source>
</evidence>
<dbReference type="PIRSF" id="PIRSF017184">
    <property type="entry name" value="Nnr"/>
    <property type="match status" value="1"/>
</dbReference>
<comment type="similarity">
    <text evidence="4 19">In the C-terminal section; belongs to the NnrD/CARKD family.</text>
</comment>
<feature type="binding site" evidence="17">
    <location>
        <position position="242"/>
    </location>
    <ligand>
        <name>(6S)-NADPHX</name>
        <dbReference type="ChEBI" id="CHEBI:64076"/>
    </ligand>
</feature>
<dbReference type="HAMAP" id="MF_01965">
    <property type="entry name" value="NADHX_dehydratase"/>
    <property type="match status" value="1"/>
</dbReference>
<comment type="subunit">
    <text evidence="17">Homotetramer.</text>
</comment>
<feature type="binding site" evidence="18">
    <location>
        <begin position="60"/>
        <end position="64"/>
    </location>
    <ligand>
        <name>(6S)-NADPHX</name>
        <dbReference type="ChEBI" id="CHEBI:64076"/>
    </ligand>
</feature>
<comment type="caution">
    <text evidence="22">The sequence shown here is derived from an EMBL/GenBank/DDBJ whole genome shotgun (WGS) entry which is preliminary data.</text>
</comment>
<evidence type="ECO:0000256" key="9">
    <source>
        <dbReference type="ARBA" id="ARBA00022958"/>
    </source>
</evidence>
<keyword evidence="11 18" id="KW-0413">Isomerase</keyword>
<comment type="caution">
    <text evidence="18">Lacks conserved residue(s) required for the propagation of feature annotation.</text>
</comment>
<proteinExistence type="inferred from homology"/>
<dbReference type="PROSITE" id="PS01049">
    <property type="entry name" value="YJEF_C_1"/>
    <property type="match status" value="1"/>
</dbReference>
<dbReference type="InterPro" id="IPR017953">
    <property type="entry name" value="Carbohydrate_kinase_pred_CS"/>
</dbReference>
<evidence type="ECO:0000256" key="4">
    <source>
        <dbReference type="ARBA" id="ARBA00009524"/>
    </source>
</evidence>
<dbReference type="HAMAP" id="MF_01966">
    <property type="entry name" value="NADHX_epimerase"/>
    <property type="match status" value="1"/>
</dbReference>
<dbReference type="PANTHER" id="PTHR12592:SF0">
    <property type="entry name" value="ATP-DEPENDENT (S)-NAD(P)H-HYDRATE DEHYDRATASE"/>
    <property type="match status" value="1"/>
</dbReference>
<comment type="catalytic activity">
    <reaction evidence="1 18 19">
        <text>(6R)-NADHX = (6S)-NADHX</text>
        <dbReference type="Rhea" id="RHEA:32215"/>
        <dbReference type="ChEBI" id="CHEBI:64074"/>
        <dbReference type="ChEBI" id="CHEBI:64075"/>
        <dbReference type="EC" id="5.1.99.6"/>
    </reaction>
</comment>
<evidence type="ECO:0000256" key="1">
    <source>
        <dbReference type="ARBA" id="ARBA00000013"/>
    </source>
</evidence>
<feature type="binding site" evidence="18">
    <location>
        <position position="61"/>
    </location>
    <ligand>
        <name>K(+)</name>
        <dbReference type="ChEBI" id="CHEBI:29103"/>
    </ligand>
</feature>
<evidence type="ECO:0000259" key="21">
    <source>
        <dbReference type="PROSITE" id="PS51385"/>
    </source>
</evidence>
<comment type="similarity">
    <text evidence="18">Belongs to the NnrE/AIBP family.</text>
</comment>
<dbReference type="GO" id="GO:0016301">
    <property type="term" value="F:kinase activity"/>
    <property type="evidence" value="ECO:0007669"/>
    <property type="project" value="UniProtKB-KW"/>
</dbReference>
<keyword evidence="8 17" id="KW-0521">NADP</keyword>
<keyword evidence="22" id="KW-0418">Kinase</keyword>
<feature type="binding site" evidence="17">
    <location>
        <position position="410"/>
    </location>
    <ligand>
        <name>AMP</name>
        <dbReference type="ChEBI" id="CHEBI:456215"/>
    </ligand>
</feature>
<evidence type="ECO:0000256" key="2">
    <source>
        <dbReference type="ARBA" id="ARBA00000909"/>
    </source>
</evidence>
<dbReference type="EC" id="4.2.1.136" evidence="19"/>
<comment type="function">
    <text evidence="18">Catalyzes the epimerization of the S- and R-forms of NAD(P)HX, a damaged form of NAD(P)H that is a result of enzymatic or heat-dependent hydration. This is a prerequisite for the S-specific NAD(P)H-hydrate dehydratase to allow the repair of both epimers of NAD(P)HX.</text>
</comment>
<evidence type="ECO:0000256" key="18">
    <source>
        <dbReference type="HAMAP-Rule" id="MF_01966"/>
    </source>
</evidence>
<feature type="binding site" evidence="18">
    <location>
        <position position="117"/>
    </location>
    <ligand>
        <name>K(+)</name>
        <dbReference type="ChEBI" id="CHEBI:29103"/>
    </ligand>
</feature>
<dbReference type="GO" id="GO:0046496">
    <property type="term" value="P:nicotinamide nucleotide metabolic process"/>
    <property type="evidence" value="ECO:0007669"/>
    <property type="project" value="UniProtKB-UniRule"/>
</dbReference>
<evidence type="ECO:0000313" key="23">
    <source>
        <dbReference type="Proteomes" id="UP000232587"/>
    </source>
</evidence>
<dbReference type="AlphaFoldDB" id="A0A2N0I142"/>
<comment type="catalytic activity">
    <reaction evidence="15 17 19">
        <text>(6S)-NADHX + ADP = AMP + phosphate + NADH + H(+)</text>
        <dbReference type="Rhea" id="RHEA:32223"/>
        <dbReference type="ChEBI" id="CHEBI:15378"/>
        <dbReference type="ChEBI" id="CHEBI:43474"/>
        <dbReference type="ChEBI" id="CHEBI:57945"/>
        <dbReference type="ChEBI" id="CHEBI:64074"/>
        <dbReference type="ChEBI" id="CHEBI:456215"/>
        <dbReference type="ChEBI" id="CHEBI:456216"/>
        <dbReference type="EC" id="4.2.1.136"/>
    </reaction>
</comment>
<feature type="domain" description="YjeF C-terminal" evidence="20">
    <location>
        <begin position="209"/>
        <end position="465"/>
    </location>
</feature>
<evidence type="ECO:0000256" key="11">
    <source>
        <dbReference type="ARBA" id="ARBA00023235"/>
    </source>
</evidence>
<evidence type="ECO:0000256" key="15">
    <source>
        <dbReference type="ARBA" id="ARBA00048238"/>
    </source>
</evidence>
<evidence type="ECO:0000256" key="6">
    <source>
        <dbReference type="ARBA" id="ARBA00022741"/>
    </source>
</evidence>
<comment type="cofactor">
    <cofactor evidence="18 19">
        <name>K(+)</name>
        <dbReference type="ChEBI" id="CHEBI:29103"/>
    </cofactor>
    <text evidence="18 19">Binds 1 potassium ion per subunit.</text>
</comment>
<dbReference type="PROSITE" id="PS51383">
    <property type="entry name" value="YJEF_C_3"/>
    <property type="match status" value="1"/>
</dbReference>
<reference evidence="22 23" key="1">
    <citation type="submission" date="2017-11" db="EMBL/GenBank/DDBJ databases">
        <title>Genomic Encyclopedia of Type Strains, Phase III (KMG-III): the genomes of soil and plant-associated and newly described type strains.</title>
        <authorList>
            <person name="Whitman W."/>
        </authorList>
    </citation>
    <scope>NUCLEOTIDE SEQUENCE [LARGE SCALE GENOMIC DNA]</scope>
    <source>
        <strain evidence="22 23">CGMCC 1.12274</strain>
    </source>
</reference>
<dbReference type="SUPFAM" id="SSF64153">
    <property type="entry name" value="YjeF N-terminal domain-like"/>
    <property type="match status" value="1"/>
</dbReference>
<comment type="similarity">
    <text evidence="17">Belongs to the NnrD/CARKD family.</text>
</comment>
<dbReference type="OrthoDB" id="9806925at2"/>
<organism evidence="22 23">
    <name type="scientific">Novosphingobium kunmingense</name>
    <dbReference type="NCBI Taxonomy" id="1211806"/>
    <lineage>
        <taxon>Bacteria</taxon>
        <taxon>Pseudomonadati</taxon>
        <taxon>Pseudomonadota</taxon>
        <taxon>Alphaproteobacteria</taxon>
        <taxon>Sphingomonadales</taxon>
        <taxon>Sphingomonadaceae</taxon>
        <taxon>Novosphingobium</taxon>
    </lineage>
</organism>
<evidence type="ECO:0000259" key="20">
    <source>
        <dbReference type="PROSITE" id="PS51383"/>
    </source>
</evidence>
<dbReference type="NCBIfam" id="TIGR00196">
    <property type="entry name" value="yjeF_cterm"/>
    <property type="match status" value="1"/>
</dbReference>
<dbReference type="PROSITE" id="PS51385">
    <property type="entry name" value="YJEF_N"/>
    <property type="match status" value="1"/>
</dbReference>
<dbReference type="EC" id="5.1.99.6" evidence="19"/>
<dbReference type="CDD" id="cd01171">
    <property type="entry name" value="YXKO-related"/>
    <property type="match status" value="1"/>
</dbReference>
<feature type="binding site" evidence="17">
    <location>
        <position position="344"/>
    </location>
    <ligand>
        <name>(6S)-NADPHX</name>
        <dbReference type="ChEBI" id="CHEBI:64076"/>
    </ligand>
</feature>
<keyword evidence="9 18" id="KW-0630">Potassium</keyword>
<evidence type="ECO:0000256" key="19">
    <source>
        <dbReference type="PIRNR" id="PIRNR017184"/>
    </source>
</evidence>
<dbReference type="PROSITE" id="PS01050">
    <property type="entry name" value="YJEF_C_2"/>
    <property type="match status" value="1"/>
</dbReference>
<evidence type="ECO:0000256" key="14">
    <source>
        <dbReference type="ARBA" id="ARBA00025153"/>
    </source>
</evidence>
<evidence type="ECO:0000256" key="5">
    <source>
        <dbReference type="ARBA" id="ARBA00022723"/>
    </source>
</evidence>
<dbReference type="InterPro" id="IPR030677">
    <property type="entry name" value="Nnr"/>
</dbReference>
<feature type="binding site" evidence="17">
    <location>
        <position position="411"/>
    </location>
    <ligand>
        <name>(6S)-NADPHX</name>
        <dbReference type="ChEBI" id="CHEBI:64076"/>
    </ligand>
</feature>
<keyword evidence="13" id="KW-0511">Multifunctional enzyme</keyword>
<evidence type="ECO:0000313" key="22">
    <source>
        <dbReference type="EMBL" id="PKB24910.1"/>
    </source>
</evidence>
<feature type="binding site" evidence="18">
    <location>
        <position position="150"/>
    </location>
    <ligand>
        <name>(6S)-NADPHX</name>
        <dbReference type="ChEBI" id="CHEBI:64076"/>
    </ligand>
</feature>
<keyword evidence="12 17" id="KW-0456">Lyase</keyword>
<protein>
    <recommendedName>
        <fullName evidence="19">Bifunctional NAD(P)H-hydrate repair enzyme</fullName>
    </recommendedName>
    <alternativeName>
        <fullName evidence="19">Nicotinamide nucleotide repair protein</fullName>
    </alternativeName>
    <domain>
        <recommendedName>
            <fullName evidence="19">ADP-dependent (S)-NAD(P)H-hydrate dehydratase</fullName>
            <ecNumber evidence="19">4.2.1.136</ecNumber>
        </recommendedName>
        <alternativeName>
            <fullName evidence="19">ADP-dependent NAD(P)HX dehydratase</fullName>
        </alternativeName>
    </domain>
    <domain>
        <recommendedName>
            <fullName evidence="19">NAD(P)H-hydrate epimerase</fullName>
            <ecNumber evidence="19">5.1.99.6</ecNumber>
        </recommendedName>
    </domain>
</protein>
<dbReference type="GO" id="GO:0046872">
    <property type="term" value="F:metal ion binding"/>
    <property type="evidence" value="ECO:0007669"/>
    <property type="project" value="UniProtKB-UniRule"/>
</dbReference>
<dbReference type="InterPro" id="IPR036652">
    <property type="entry name" value="YjeF_N_dom_sf"/>
</dbReference>
<feature type="binding site" evidence="18">
    <location>
        <position position="153"/>
    </location>
    <ligand>
        <name>K(+)</name>
        <dbReference type="ChEBI" id="CHEBI:29103"/>
    </ligand>
</feature>
<keyword evidence="5 18" id="KW-0479">Metal-binding</keyword>
<comment type="catalytic activity">
    <reaction evidence="16 17 19">
        <text>(6S)-NADPHX + ADP = AMP + phosphate + NADPH + H(+)</text>
        <dbReference type="Rhea" id="RHEA:32235"/>
        <dbReference type="ChEBI" id="CHEBI:15378"/>
        <dbReference type="ChEBI" id="CHEBI:43474"/>
        <dbReference type="ChEBI" id="CHEBI:57783"/>
        <dbReference type="ChEBI" id="CHEBI:64076"/>
        <dbReference type="ChEBI" id="CHEBI:456215"/>
        <dbReference type="ChEBI" id="CHEBI:456216"/>
        <dbReference type="EC" id="4.2.1.136"/>
    </reaction>
</comment>
<comment type="cofactor">
    <cofactor evidence="17">
        <name>Mg(2+)</name>
        <dbReference type="ChEBI" id="CHEBI:18420"/>
    </cofactor>
</comment>
<dbReference type="Gene3D" id="3.40.50.10260">
    <property type="entry name" value="YjeF N-terminal domain"/>
    <property type="match status" value="1"/>
</dbReference>
<gene>
    <name evidence="17" type="primary">nnrD</name>
    <name evidence="18" type="synonym">nnrE</name>
    <name evidence="22" type="ORF">B0I00_0089</name>
</gene>
<evidence type="ECO:0000256" key="8">
    <source>
        <dbReference type="ARBA" id="ARBA00022857"/>
    </source>
</evidence>
<dbReference type="Pfam" id="PF03853">
    <property type="entry name" value="YjeF_N"/>
    <property type="match status" value="1"/>
</dbReference>
<dbReference type="Gene3D" id="3.40.1190.20">
    <property type="match status" value="1"/>
</dbReference>
<comment type="function">
    <text evidence="17">Catalyzes the dehydration of the S-form of NAD(P)HX at the expense of ADP, which is converted to AMP. Together with NAD(P)HX epimerase, which catalyzes the epimerization of the S- and R-forms, the enzyme allows the repair of both epimers of NAD(P)HX, a damaged form of NAD(P)H that is a result of enzymatic or heat-dependent hydration.</text>
</comment>
<sequence>MPRRADPVLTAGAMRAAEKALIAAGTSVDELMRRAGQGAADYVWRMTAGRPVTVLCGPGNNGGDGYVIAGAIRARGGDVAVVAAAPPATDAARNARTAYTGEVRDPGDDRHGDVLVDCLFGTGLTRPLEEGHLALLQRLASAHALRVAIDLPSGIDSDTGKELNDGLPRNDLTVALGAWKPAHFLMPAAAKMGALRLVGIGVEASDARARRLSRPVLAAPGAGAHKYTRGLLGVVGGGMPGAALLAAQAAQHAGAGYIRMLSDQAAGAPADLVVDPAPLSDALSDKRLSAVLVGPGLGRQAAAVERLALSLAIARPAVVDADALMLLTPRLVAERTAPLIVTPHEGEAKALEQAFGLIGTGSKPERALELATVLRAVVIAKGPDTVIAAPDGRLAFAPPATPWLSTAGTGDVLSGIVASRLAVGTEPFEAACQGVWLHGEAARLAGKAFAAGQLAECVQAAYAACL</sequence>
<dbReference type="Proteomes" id="UP000232587">
    <property type="component" value="Unassembled WGS sequence"/>
</dbReference>
<name>A0A2N0I142_9SPHN</name>
<dbReference type="PANTHER" id="PTHR12592">
    <property type="entry name" value="ATP-DEPENDENT (S)-NAD(P)H-HYDRATE DEHYDRATASE FAMILY MEMBER"/>
    <property type="match status" value="1"/>
</dbReference>
<dbReference type="InterPro" id="IPR029056">
    <property type="entry name" value="Ribokinase-like"/>
</dbReference>
<feature type="binding site" evidence="17">
    <location>
        <position position="296"/>
    </location>
    <ligand>
        <name>(6S)-NADPHX</name>
        <dbReference type="ChEBI" id="CHEBI:64076"/>
    </ligand>
</feature>
<feature type="domain" description="YjeF N-terminal" evidence="21">
    <location>
        <begin position="14"/>
        <end position="208"/>
    </location>
</feature>
<evidence type="ECO:0000256" key="3">
    <source>
        <dbReference type="ARBA" id="ARBA00006001"/>
    </source>
</evidence>
<dbReference type="GO" id="GO:0052856">
    <property type="term" value="F:NAD(P)HX epimerase activity"/>
    <property type="evidence" value="ECO:0007669"/>
    <property type="project" value="UniProtKB-UniRule"/>
</dbReference>
<accession>A0A2N0I142</accession>
<dbReference type="NCBIfam" id="TIGR00197">
    <property type="entry name" value="yjeF_nterm"/>
    <property type="match status" value="1"/>
</dbReference>
<comment type="function">
    <text evidence="14 19">Bifunctional enzyme that catalyzes the epimerization of the S- and R-forms of NAD(P)HX and the dehydration of the S-form of NAD(P)HX at the expense of ADP, which is converted to AMP. This allows the repair of both epimers of NAD(P)HX, a damaged form of NAD(P)H that is a result of enzymatic or heat-dependent hydration.</text>
</comment>
<keyword evidence="23" id="KW-1185">Reference proteome</keyword>
<keyword evidence="10 17" id="KW-0520">NAD</keyword>
<evidence type="ECO:0000256" key="16">
    <source>
        <dbReference type="ARBA" id="ARBA00049209"/>
    </source>
</evidence>
<feature type="binding site" evidence="18">
    <location>
        <begin position="121"/>
        <end position="127"/>
    </location>
    <ligand>
        <name>(6S)-NADPHX</name>
        <dbReference type="ChEBI" id="CHEBI:64076"/>
    </ligand>
</feature>
<dbReference type="RefSeq" id="WP_100865413.1">
    <property type="nucleotide sequence ID" value="NZ_PHUF01000002.1"/>
</dbReference>